<evidence type="ECO:0000256" key="1">
    <source>
        <dbReference type="SAM" id="MobiDB-lite"/>
    </source>
</evidence>
<feature type="region of interest" description="Disordered" evidence="1">
    <location>
        <begin position="449"/>
        <end position="585"/>
    </location>
</feature>
<feature type="compositionally biased region" description="Polar residues" evidence="1">
    <location>
        <begin position="493"/>
        <end position="504"/>
    </location>
</feature>
<feature type="transmembrane region" description="Helical" evidence="2">
    <location>
        <begin position="182"/>
        <end position="199"/>
    </location>
</feature>
<accession>A0AAI8YMW1</accession>
<sequence length="585" mass="64102">MGAFASVPDCQAHYNITLNCQILDESNNSTIDHFNGTWPANVSLGGVYKGGFEGDADIAGVGILGVFVAVTSFALAASIGDVLWQFAKTWKWKKTYTEEEKRARRKRLSLSDILETLVLACSDQQVFIGAAYALTLRYYAGCKVSAYHYNIAANMLLLTCATHLMSVTIVRNYWKYPWLAKLRILCISGVFIVTGLLFTNQNGNVQLPFPTEVPLASEVDSLIFLPAACFQASAGGAIETFKESTKDANSFFNKTLHDSSPGNLIEGWNWYVLTLLFYGAAIIAEAIRFLRRGKSKQGWRGRVGKQFGRVCGLGTFRRKVVQNIFLIYLVAGVGITCATTIKSTMYIFDLRRWVDKSGWIMIEDNGNPENDATSFGQLVPIFSSALILFSFAQMISEKATEHWKRKHAGEERPPQDAIIQYLDPSNYDLLSPPPPVQEKYTTEYFGAAGMHSANTPPRVSLQHQPSWGSTMSVSHPNLAAAHASSPMLVRNDSGITTPVSQLPSTFPPNSHPNDQAVYSALPQQAGSSPSPEARYSPSPHAGHGSPIIPRTYPPALSRPLMGSPTPSQQFASRPVGPSRSSKQLS</sequence>
<feature type="transmembrane region" description="Helical" evidence="2">
    <location>
        <begin position="325"/>
        <end position="348"/>
    </location>
</feature>
<feature type="transmembrane region" description="Helical" evidence="2">
    <location>
        <begin position="375"/>
        <end position="396"/>
    </location>
</feature>
<gene>
    <name evidence="3" type="ORF">KHLLAP_LOCUS11091</name>
</gene>
<organism evidence="3 4">
    <name type="scientific">Anthostomella pinea</name>
    <dbReference type="NCBI Taxonomy" id="933095"/>
    <lineage>
        <taxon>Eukaryota</taxon>
        <taxon>Fungi</taxon>
        <taxon>Dikarya</taxon>
        <taxon>Ascomycota</taxon>
        <taxon>Pezizomycotina</taxon>
        <taxon>Sordariomycetes</taxon>
        <taxon>Xylariomycetidae</taxon>
        <taxon>Xylariales</taxon>
        <taxon>Xylariaceae</taxon>
        <taxon>Anthostomella</taxon>
    </lineage>
</organism>
<name>A0AAI8YMW1_9PEZI</name>
<feature type="compositionally biased region" description="Polar residues" evidence="1">
    <location>
        <begin position="452"/>
        <end position="475"/>
    </location>
</feature>
<dbReference type="InterPro" id="IPR053018">
    <property type="entry name" value="Elsinochrome_Biosynth-Asso"/>
</dbReference>
<feature type="transmembrane region" description="Helical" evidence="2">
    <location>
        <begin position="113"/>
        <end position="134"/>
    </location>
</feature>
<keyword evidence="2" id="KW-0472">Membrane</keyword>
<reference evidence="3" key="1">
    <citation type="submission" date="2023-10" db="EMBL/GenBank/DDBJ databases">
        <authorList>
            <person name="Hackl T."/>
        </authorList>
    </citation>
    <scope>NUCLEOTIDE SEQUENCE</scope>
</reference>
<feature type="compositionally biased region" description="Polar residues" evidence="1">
    <location>
        <begin position="521"/>
        <end position="530"/>
    </location>
</feature>
<evidence type="ECO:0000313" key="4">
    <source>
        <dbReference type="Proteomes" id="UP001295740"/>
    </source>
</evidence>
<dbReference type="EMBL" id="CAUWAG010000018">
    <property type="protein sequence ID" value="CAJ2510623.1"/>
    <property type="molecule type" value="Genomic_DNA"/>
</dbReference>
<keyword evidence="2" id="KW-0812">Transmembrane</keyword>
<dbReference type="PANTHER" id="PTHR37577">
    <property type="entry name" value="INTEGRAL MEMBRANE PROTEIN"/>
    <property type="match status" value="1"/>
</dbReference>
<feature type="transmembrane region" description="Helical" evidence="2">
    <location>
        <begin position="146"/>
        <end position="170"/>
    </location>
</feature>
<protein>
    <submittedName>
        <fullName evidence="3">Uu.00g062480.m01.CDS01</fullName>
    </submittedName>
</protein>
<dbReference type="PANTHER" id="PTHR37577:SF1">
    <property type="entry name" value="INTEGRAL MEMBRANE PROTEIN"/>
    <property type="match status" value="1"/>
</dbReference>
<feature type="transmembrane region" description="Helical" evidence="2">
    <location>
        <begin position="268"/>
        <end position="290"/>
    </location>
</feature>
<evidence type="ECO:0000313" key="3">
    <source>
        <dbReference type="EMBL" id="CAJ2510623.1"/>
    </source>
</evidence>
<evidence type="ECO:0000256" key="2">
    <source>
        <dbReference type="SAM" id="Phobius"/>
    </source>
</evidence>
<dbReference type="AlphaFoldDB" id="A0AAI8YMW1"/>
<proteinExistence type="predicted"/>
<feature type="transmembrane region" description="Helical" evidence="2">
    <location>
        <begin position="58"/>
        <end position="84"/>
    </location>
</feature>
<dbReference type="Proteomes" id="UP001295740">
    <property type="component" value="Unassembled WGS sequence"/>
</dbReference>
<keyword evidence="4" id="KW-1185">Reference proteome</keyword>
<comment type="caution">
    <text evidence="3">The sequence shown here is derived from an EMBL/GenBank/DDBJ whole genome shotgun (WGS) entry which is preliminary data.</text>
</comment>
<keyword evidence="2" id="KW-1133">Transmembrane helix</keyword>